<dbReference type="InterPro" id="IPR006153">
    <property type="entry name" value="Cation/H_exchanger_TM"/>
</dbReference>
<feature type="transmembrane region" description="Helical" evidence="9">
    <location>
        <begin position="334"/>
        <end position="361"/>
    </location>
</feature>
<dbReference type="NCBIfam" id="TIGR00932">
    <property type="entry name" value="2a37"/>
    <property type="match status" value="1"/>
</dbReference>
<evidence type="ECO:0000259" key="10">
    <source>
        <dbReference type="PROSITE" id="PS51201"/>
    </source>
</evidence>
<feature type="transmembrane region" description="Helical" evidence="9">
    <location>
        <begin position="88"/>
        <end position="112"/>
    </location>
</feature>
<dbReference type="RefSeq" id="WP_068909734.1">
    <property type="nucleotide sequence ID" value="NZ_LXEW01000042.1"/>
</dbReference>
<feature type="transmembrane region" description="Helical" evidence="9">
    <location>
        <begin position="184"/>
        <end position="206"/>
    </location>
</feature>
<reference evidence="11 12" key="1">
    <citation type="submission" date="2016-04" db="EMBL/GenBank/DDBJ databases">
        <title>ATOL: Assembling a taxonomically balanced genome-scale reconstruction of the evolutionary history of the Enterobacteriaceae.</title>
        <authorList>
            <person name="Plunkett G.III."/>
            <person name="Neeno-Eckwall E.C."/>
            <person name="Glasner J.D."/>
            <person name="Perna N.T."/>
        </authorList>
    </citation>
    <scope>NUCLEOTIDE SEQUENCE [LARGE SCALE GENOMIC DNA]</scope>
    <source>
        <strain evidence="11 12">ATCC 35613</strain>
    </source>
</reference>
<dbReference type="PANTHER" id="PTHR42751">
    <property type="entry name" value="SODIUM/HYDROGEN EXCHANGER FAMILY/TRKA DOMAIN PROTEIN"/>
    <property type="match status" value="1"/>
</dbReference>
<feature type="transmembrane region" description="Helical" evidence="9">
    <location>
        <begin position="6"/>
        <end position="26"/>
    </location>
</feature>
<evidence type="ECO:0000256" key="5">
    <source>
        <dbReference type="ARBA" id="ARBA00022692"/>
    </source>
</evidence>
<keyword evidence="12" id="KW-1185">Reference proteome</keyword>
<evidence type="ECO:0000256" key="9">
    <source>
        <dbReference type="SAM" id="Phobius"/>
    </source>
</evidence>
<accession>A0A1B7JMV7</accession>
<dbReference type="Pfam" id="PF00999">
    <property type="entry name" value="Na_H_Exchanger"/>
    <property type="match status" value="1"/>
</dbReference>
<dbReference type="InterPro" id="IPR004771">
    <property type="entry name" value="K/H_exchanger"/>
</dbReference>
<feature type="transmembrane region" description="Helical" evidence="9">
    <location>
        <begin position="368"/>
        <end position="387"/>
    </location>
</feature>
<feature type="transmembrane region" description="Helical" evidence="9">
    <location>
        <begin position="57"/>
        <end position="76"/>
    </location>
</feature>
<dbReference type="GO" id="GO:0006813">
    <property type="term" value="P:potassium ion transport"/>
    <property type="evidence" value="ECO:0007669"/>
    <property type="project" value="InterPro"/>
</dbReference>
<dbReference type="GO" id="GO:0008324">
    <property type="term" value="F:monoatomic cation transmembrane transporter activity"/>
    <property type="evidence" value="ECO:0007669"/>
    <property type="project" value="InterPro"/>
</dbReference>
<keyword evidence="4" id="KW-0050">Antiport</keyword>
<dbReference type="OrthoDB" id="9781411at2"/>
<evidence type="ECO:0000313" key="12">
    <source>
        <dbReference type="Proteomes" id="UP000078224"/>
    </source>
</evidence>
<dbReference type="InterPro" id="IPR003148">
    <property type="entry name" value="RCK_N"/>
</dbReference>
<protein>
    <submittedName>
        <fullName evidence="11">Potassium:proton antiporter</fullName>
    </submittedName>
</protein>
<dbReference type="Gene3D" id="1.20.1530.20">
    <property type="match status" value="1"/>
</dbReference>
<feature type="transmembrane region" description="Helical" evidence="9">
    <location>
        <begin position="306"/>
        <end position="328"/>
    </location>
</feature>
<evidence type="ECO:0000256" key="7">
    <source>
        <dbReference type="ARBA" id="ARBA00023065"/>
    </source>
</evidence>
<keyword evidence="3" id="KW-0813">Transport</keyword>
<gene>
    <name evidence="11" type="ORF">M998_3168</name>
</gene>
<dbReference type="Proteomes" id="UP000078224">
    <property type="component" value="Unassembled WGS sequence"/>
</dbReference>
<dbReference type="SUPFAM" id="SSF51735">
    <property type="entry name" value="NAD(P)-binding Rossmann-fold domains"/>
    <property type="match status" value="1"/>
</dbReference>
<feature type="transmembrane region" description="Helical" evidence="9">
    <location>
        <begin position="33"/>
        <end position="51"/>
    </location>
</feature>
<dbReference type="PATRIC" id="fig|1354272.4.peg.3233"/>
<feature type="transmembrane region" description="Helical" evidence="9">
    <location>
        <begin position="118"/>
        <end position="137"/>
    </location>
</feature>
<sequence length="583" mass="62212">MEHSTPLITTIVGGLALAYLLGMIAQRLKISPLVGYLAAGVLAGPFTPGFVADGALAPELAEIGVILLMFGVGLHFSLKDLLAVKAIAIPGAIAQIAVATLLGLGLSMLFGWSVFTGIVFGLCLSTASTVVLLRALEERQLIESQRGQIAIGWLIVEDLAMVLALVLLPAAAEIMNTDQASVSELLIGLAWTIGKVVAFILIMIVIGRKVIPWILSRTASTGSRELFTLAVLVLALGIAYAAVAIFDASFALGAFFAGMVLNESELSHRAAQDTLPLRDAFAVLFFVSVGMLFDPMVLIEQPLGILAVLAIIIIGKSAAALVLVRLFGHSRRTALTISVSLAQIGEFAFILAGMGLALGVMDKDAQNLVLAGAIVSIMLNPVLFTLLDKYLERTETIEEQLLEETLEDETQIPVDICGHAIIVGYGRVGGMLADKLRRRGIPLVVVEDTRARFEELAENGFSAILGNGANKDIISLARIECAKTLLLTIPNGYEAGEIVATAKEINPDVTVIVRAHYDDEVSFIKERGADHIIIGEHEIAKSMATLMCNDVEEFGCSIDDFIDTDNDKKGEGKNLDEYLKPVL</sequence>
<feature type="transmembrane region" description="Helical" evidence="9">
    <location>
        <begin position="227"/>
        <end position="260"/>
    </location>
</feature>
<keyword evidence="5 9" id="KW-0812">Transmembrane</keyword>
<keyword evidence="6 9" id="KW-1133">Transmembrane helix</keyword>
<feature type="transmembrane region" description="Helical" evidence="9">
    <location>
        <begin position="149"/>
        <end position="172"/>
    </location>
</feature>
<keyword evidence="8 9" id="KW-0472">Membrane</keyword>
<proteinExistence type="inferred from homology"/>
<dbReference type="NCBIfam" id="NF007950">
    <property type="entry name" value="PRK10669.1"/>
    <property type="match status" value="1"/>
</dbReference>
<dbReference type="GO" id="GO:1902600">
    <property type="term" value="P:proton transmembrane transport"/>
    <property type="evidence" value="ECO:0007669"/>
    <property type="project" value="InterPro"/>
</dbReference>
<dbReference type="Pfam" id="PF02254">
    <property type="entry name" value="TrkA_N"/>
    <property type="match status" value="1"/>
</dbReference>
<dbReference type="PROSITE" id="PS51201">
    <property type="entry name" value="RCK_N"/>
    <property type="match status" value="1"/>
</dbReference>
<evidence type="ECO:0000256" key="6">
    <source>
        <dbReference type="ARBA" id="ARBA00022989"/>
    </source>
</evidence>
<dbReference type="Gene3D" id="3.40.50.720">
    <property type="entry name" value="NAD(P)-binding Rossmann-like Domain"/>
    <property type="match status" value="1"/>
</dbReference>
<evidence type="ECO:0000256" key="3">
    <source>
        <dbReference type="ARBA" id="ARBA00022448"/>
    </source>
</evidence>
<comment type="caution">
    <text evidence="11">The sequence shown here is derived from an EMBL/GenBank/DDBJ whole genome shotgun (WGS) entry which is preliminary data.</text>
</comment>
<dbReference type="EMBL" id="LXEW01000042">
    <property type="protein sequence ID" value="OAT49192.1"/>
    <property type="molecule type" value="Genomic_DNA"/>
</dbReference>
<feature type="domain" description="RCK N-terminal" evidence="10">
    <location>
        <begin position="417"/>
        <end position="533"/>
    </location>
</feature>
<dbReference type="GO" id="GO:0015297">
    <property type="term" value="F:antiporter activity"/>
    <property type="evidence" value="ECO:0007669"/>
    <property type="project" value="UniProtKB-KW"/>
</dbReference>
<comment type="similarity">
    <text evidence="2">Belongs to the monovalent cation:proton antiporter 2 (CPA2) transporter (TC 2.A.37) family.</text>
</comment>
<dbReference type="InterPro" id="IPR036291">
    <property type="entry name" value="NAD(P)-bd_dom_sf"/>
</dbReference>
<evidence type="ECO:0000256" key="8">
    <source>
        <dbReference type="ARBA" id="ARBA00023136"/>
    </source>
</evidence>
<dbReference type="PANTHER" id="PTHR42751:SF1">
    <property type="entry name" value="CATION_PROTON ANTIPORTER YBAL-RELATED"/>
    <property type="match status" value="1"/>
</dbReference>
<evidence type="ECO:0000256" key="2">
    <source>
        <dbReference type="ARBA" id="ARBA00005551"/>
    </source>
</evidence>
<dbReference type="AlphaFoldDB" id="A0A1B7JMV7"/>
<keyword evidence="7" id="KW-0406">Ion transport</keyword>
<dbReference type="InterPro" id="IPR038770">
    <property type="entry name" value="Na+/solute_symporter_sf"/>
</dbReference>
<evidence type="ECO:0000313" key="11">
    <source>
        <dbReference type="EMBL" id="OAT49192.1"/>
    </source>
</evidence>
<organism evidence="11 12">
    <name type="scientific">Providencia heimbachae ATCC 35613</name>
    <dbReference type="NCBI Taxonomy" id="1354272"/>
    <lineage>
        <taxon>Bacteria</taxon>
        <taxon>Pseudomonadati</taxon>
        <taxon>Pseudomonadota</taxon>
        <taxon>Gammaproteobacteria</taxon>
        <taxon>Enterobacterales</taxon>
        <taxon>Morganellaceae</taxon>
        <taxon>Providencia</taxon>
    </lineage>
</organism>
<evidence type="ECO:0000256" key="4">
    <source>
        <dbReference type="ARBA" id="ARBA00022449"/>
    </source>
</evidence>
<evidence type="ECO:0000256" key="1">
    <source>
        <dbReference type="ARBA" id="ARBA00004141"/>
    </source>
</evidence>
<comment type="subcellular location">
    <subcellularLocation>
        <location evidence="1">Membrane</location>
        <topology evidence="1">Multi-pass membrane protein</topology>
    </subcellularLocation>
</comment>
<name>A0A1B7JMV7_9GAMM</name>
<dbReference type="GO" id="GO:0016020">
    <property type="term" value="C:membrane"/>
    <property type="evidence" value="ECO:0007669"/>
    <property type="project" value="UniProtKB-SubCell"/>
</dbReference>